<evidence type="ECO:0000256" key="1">
    <source>
        <dbReference type="SAM" id="MobiDB-lite"/>
    </source>
</evidence>
<dbReference type="Proteomes" id="UP000829560">
    <property type="component" value="Chromosome"/>
</dbReference>
<keyword evidence="3" id="KW-1185">Reference proteome</keyword>
<evidence type="ECO:0008006" key="4">
    <source>
        <dbReference type="Google" id="ProtNLM"/>
    </source>
</evidence>
<gene>
    <name evidence="2" type="ORF">MN210_03350</name>
</gene>
<sequence length="157" mass="16702">MTNKVLVSVMAAGCLSRFRNGMQFTKTAKEIEVTQNELATLEADSYLKVKVLSDDTADIQNASGSLGDDADVAANAGADTAQSDDADTNAAESADVSEKPDERLVVITEAIRGLNLDMTADKPTVKELKDAGLDVSAKERDDAWDVLVAEHTESIPE</sequence>
<dbReference type="EMBL" id="CP093310">
    <property type="protein sequence ID" value="UNK05835.1"/>
    <property type="molecule type" value="Genomic_DNA"/>
</dbReference>
<evidence type="ECO:0000313" key="2">
    <source>
        <dbReference type="EMBL" id="UNK05835.1"/>
    </source>
</evidence>
<dbReference type="AlphaFoldDB" id="A0AAT9PG65"/>
<dbReference type="RefSeq" id="WP_241879132.1">
    <property type="nucleotide sequence ID" value="NZ_CP093310.2"/>
</dbReference>
<protein>
    <recommendedName>
        <fullName evidence="4">Mu-like prophage FluMu N-terminal domain-containing protein</fullName>
    </recommendedName>
</protein>
<name>A0AAT9PG65_9GAMM</name>
<dbReference type="Gene3D" id="3.40.5.80">
    <property type="match status" value="1"/>
</dbReference>
<evidence type="ECO:0000313" key="3">
    <source>
        <dbReference type="Proteomes" id="UP000829560"/>
    </source>
</evidence>
<proteinExistence type="predicted"/>
<dbReference type="KEGG" id="prae:MN210_03350"/>
<organism evidence="2 3">
    <name type="scientific">Psychrobacter raelei</name>
    <dbReference type="NCBI Taxonomy" id="2565531"/>
    <lineage>
        <taxon>Bacteria</taxon>
        <taxon>Pseudomonadati</taxon>
        <taxon>Pseudomonadota</taxon>
        <taxon>Gammaproteobacteria</taxon>
        <taxon>Moraxellales</taxon>
        <taxon>Moraxellaceae</taxon>
        <taxon>Psychrobacter</taxon>
    </lineage>
</organism>
<feature type="region of interest" description="Disordered" evidence="1">
    <location>
        <begin position="61"/>
        <end position="100"/>
    </location>
</feature>
<accession>A0AAT9PG65</accession>
<feature type="compositionally biased region" description="Low complexity" evidence="1">
    <location>
        <begin position="72"/>
        <end position="81"/>
    </location>
</feature>
<reference evidence="2" key="1">
    <citation type="submission" date="2024-03" db="EMBL/GenBank/DDBJ databases">
        <title>Psychrobacter raelis sp. nov. isolated from a dog with peritonitis.</title>
        <authorList>
            <person name="Schiavone A."/>
            <person name="Manzulli V."/>
            <person name="Camarda A."/>
            <person name="Cafiero M.A."/>
            <person name="Vasco I."/>
            <person name="Marino L."/>
            <person name="Pennuzzi G."/>
            <person name="Serrecchia L."/>
            <person name="Galante D."/>
            <person name="Pugliese N."/>
        </authorList>
    </citation>
    <scope>NUCLEOTIDE SEQUENCE</scope>
    <source>
        <strain evidence="2">PraFG1</strain>
    </source>
</reference>
<dbReference type="SUPFAM" id="SSF160059">
    <property type="entry name" value="PriA/YqbF domain"/>
    <property type="match status" value="1"/>
</dbReference>